<gene>
    <name evidence="1" type="ORF">FOZ63_024181</name>
</gene>
<dbReference type="AlphaFoldDB" id="A0A7J6Q6R8"/>
<comment type="caution">
    <text evidence="1">The sequence shown here is derived from an EMBL/GenBank/DDBJ whole genome shotgun (WGS) entry which is preliminary data.</text>
</comment>
<sequence>LGRGRRIRDLHAAPNRCPTPTPSLAGGVTGFHAGRALALYVGIGVFARQFGGQGQVGGLIY</sequence>
<name>A0A7J6Q6R8_PEROL</name>
<reference evidence="1 2" key="1">
    <citation type="submission" date="2020-04" db="EMBL/GenBank/DDBJ databases">
        <title>Perkinsus olseni comparative genomics.</title>
        <authorList>
            <person name="Bogema D.R."/>
        </authorList>
    </citation>
    <scope>NUCLEOTIDE SEQUENCE [LARGE SCALE GENOMIC DNA]</scope>
    <source>
        <strain evidence="1 2">ATCC PRA-207</strain>
    </source>
</reference>
<feature type="non-terminal residue" evidence="1">
    <location>
        <position position="1"/>
    </location>
</feature>
<organism evidence="1 2">
    <name type="scientific">Perkinsus olseni</name>
    <name type="common">Perkinsus atlanticus</name>
    <dbReference type="NCBI Taxonomy" id="32597"/>
    <lineage>
        <taxon>Eukaryota</taxon>
        <taxon>Sar</taxon>
        <taxon>Alveolata</taxon>
        <taxon>Perkinsozoa</taxon>
        <taxon>Perkinsea</taxon>
        <taxon>Perkinsida</taxon>
        <taxon>Perkinsidae</taxon>
        <taxon>Perkinsus</taxon>
    </lineage>
</organism>
<dbReference type="EMBL" id="JABANO010035310">
    <property type="protein sequence ID" value="KAF4703701.1"/>
    <property type="molecule type" value="Genomic_DNA"/>
</dbReference>
<proteinExistence type="predicted"/>
<evidence type="ECO:0000313" key="2">
    <source>
        <dbReference type="Proteomes" id="UP000553632"/>
    </source>
</evidence>
<evidence type="ECO:0000313" key="1">
    <source>
        <dbReference type="EMBL" id="KAF4703701.1"/>
    </source>
</evidence>
<accession>A0A7J6Q6R8</accession>
<protein>
    <submittedName>
        <fullName evidence="1">Uncharacterized protein</fullName>
    </submittedName>
</protein>
<dbReference type="Proteomes" id="UP000553632">
    <property type="component" value="Unassembled WGS sequence"/>
</dbReference>
<keyword evidence="2" id="KW-1185">Reference proteome</keyword>
<feature type="non-terminal residue" evidence="1">
    <location>
        <position position="61"/>
    </location>
</feature>